<protein>
    <recommendedName>
        <fullName evidence="10">FAD-binding FR-type domain-containing protein</fullName>
    </recommendedName>
</protein>
<dbReference type="InterPro" id="IPR013121">
    <property type="entry name" value="Fe_red_NAD-bd_6"/>
</dbReference>
<evidence type="ECO:0000256" key="5">
    <source>
        <dbReference type="ARBA" id="ARBA00022989"/>
    </source>
</evidence>
<dbReference type="GO" id="GO:0000293">
    <property type="term" value="F:ferric-chelate reductase activity"/>
    <property type="evidence" value="ECO:0007669"/>
    <property type="project" value="TreeGrafter"/>
</dbReference>
<dbReference type="Proteomes" id="UP000077154">
    <property type="component" value="Unassembled WGS sequence"/>
</dbReference>
<dbReference type="Pfam" id="PF08030">
    <property type="entry name" value="NAD_binding_6"/>
    <property type="match status" value="1"/>
</dbReference>
<evidence type="ECO:0000256" key="8">
    <source>
        <dbReference type="ARBA" id="ARBA00023136"/>
    </source>
</evidence>
<dbReference type="Pfam" id="PF01794">
    <property type="entry name" value="Ferric_reduct"/>
    <property type="match status" value="1"/>
</dbReference>
<dbReference type="InterPro" id="IPR013130">
    <property type="entry name" value="Fe3_Rdtase_TM_dom"/>
</dbReference>
<dbReference type="RefSeq" id="XP_024322715.1">
    <property type="nucleotide sequence ID" value="XM_024468299.1"/>
</dbReference>
<evidence type="ECO:0000256" key="9">
    <source>
        <dbReference type="SAM" id="Phobius"/>
    </source>
</evidence>
<feature type="transmembrane region" description="Helical" evidence="9">
    <location>
        <begin position="239"/>
        <end position="256"/>
    </location>
</feature>
<feature type="transmembrane region" description="Helical" evidence="9">
    <location>
        <begin position="176"/>
        <end position="197"/>
    </location>
</feature>
<evidence type="ECO:0000256" key="1">
    <source>
        <dbReference type="ARBA" id="ARBA00004141"/>
    </source>
</evidence>
<feature type="transmembrane region" description="Helical" evidence="9">
    <location>
        <begin position="209"/>
        <end position="227"/>
    </location>
</feature>
<gene>
    <name evidence="11" type="ORF">VC83_04670</name>
</gene>
<dbReference type="PANTHER" id="PTHR32361:SF28">
    <property type="entry name" value="FRP1P"/>
    <property type="match status" value="1"/>
</dbReference>
<evidence type="ECO:0000313" key="11">
    <source>
        <dbReference type="EMBL" id="OAF57426.1"/>
    </source>
</evidence>
<keyword evidence="4 9" id="KW-0812">Transmembrane</keyword>
<keyword evidence="3" id="KW-0813">Transport</keyword>
<dbReference type="SFLD" id="SFLDG01168">
    <property type="entry name" value="Ferric_reductase_subgroup_(FRE"/>
    <property type="match status" value="1"/>
</dbReference>
<evidence type="ECO:0000259" key="10">
    <source>
        <dbReference type="PROSITE" id="PS51384"/>
    </source>
</evidence>
<sequence>MDWPYHINTTLTTEQKTLRRQTINRYGLYAHLSPVLPIALYWLYVLAIYVFRARQTRGEYAAVPGSPHVKREAGMAPGRAARWWRGGVFWVGGRRRGGVEEERVLHKIAGLVWAVWLGALSVHGTGDDYLHLTKRLGMIAASQLPILYLLMMKNRYSPLRYLLRASHEELNPYHRILGRIIVTLFSLHAGFYLNFFIRANLVKNLFTRPVPSLGLVSIILILVLYITSINTIRTYSYRIFYAAHFTISLLLAPILFFHAAPVRIYLLETLAFVLFNILTRRLTSFLAPSIITTLPSTTLLKLTIPIPPSHRPLYAHAQAQHVYLSIPPPSQPSAGAAILNLCSNPYTISSIAPDTTSLTLIARSLAGPASARLLELAELRKARPPLRIEGPYGGSTRFPNFASEFDRVLLVAGGVGATFVLPLYQGVRAEMERRGGNTERVIMVWSVRSAAEVEWAAEAVGELASGVEIVVTREEEEGGSVDGVGGVEMLGLAEEGGRRKKGRVDVGGVVDGVFRKGEGERVAVIVCGPGGMAREVRTAVGRWVNKGRDVWFHEEGFGF</sequence>
<comment type="similarity">
    <text evidence="2">Belongs to the ferric reductase (FRE) family.</text>
</comment>
<dbReference type="SUPFAM" id="SSF52343">
    <property type="entry name" value="Ferredoxin reductase-like, C-terminal NADP-linked domain"/>
    <property type="match status" value="1"/>
</dbReference>
<keyword evidence="7" id="KW-0406">Ion transport</keyword>
<reference evidence="11" key="1">
    <citation type="submission" date="2016-03" db="EMBL/GenBank/DDBJ databases">
        <title>Updated assembly of Pseudogymnoascus destructans, the fungus causing white-nose syndrome of bats.</title>
        <authorList>
            <person name="Palmer J.M."/>
            <person name="Drees K.P."/>
            <person name="Foster J.T."/>
            <person name="Lindner D.L."/>
        </authorList>
    </citation>
    <scope>NUCLEOTIDE SEQUENCE [LARGE SCALE GENOMIC DNA]</scope>
    <source>
        <strain evidence="11">20631-21</strain>
    </source>
</reference>
<evidence type="ECO:0000256" key="4">
    <source>
        <dbReference type="ARBA" id="ARBA00022692"/>
    </source>
</evidence>
<organism evidence="11">
    <name type="scientific">Pseudogymnoascus destructans</name>
    <dbReference type="NCBI Taxonomy" id="655981"/>
    <lineage>
        <taxon>Eukaryota</taxon>
        <taxon>Fungi</taxon>
        <taxon>Dikarya</taxon>
        <taxon>Ascomycota</taxon>
        <taxon>Pezizomycotina</taxon>
        <taxon>Leotiomycetes</taxon>
        <taxon>Thelebolales</taxon>
        <taxon>Thelebolaceae</taxon>
        <taxon>Pseudogymnoascus</taxon>
    </lineage>
</organism>
<dbReference type="OrthoDB" id="10006946at2759"/>
<evidence type="ECO:0000256" key="3">
    <source>
        <dbReference type="ARBA" id="ARBA00022448"/>
    </source>
</evidence>
<dbReference type="VEuPathDB" id="FungiDB:GMDG_03115"/>
<dbReference type="GO" id="GO:0015677">
    <property type="term" value="P:copper ion import"/>
    <property type="evidence" value="ECO:0007669"/>
    <property type="project" value="TreeGrafter"/>
</dbReference>
<dbReference type="InterPro" id="IPR039261">
    <property type="entry name" value="FNR_nucleotide-bd"/>
</dbReference>
<name>A0A177A5F6_9PEZI</name>
<evidence type="ECO:0000256" key="6">
    <source>
        <dbReference type="ARBA" id="ARBA00023002"/>
    </source>
</evidence>
<dbReference type="GO" id="GO:0005886">
    <property type="term" value="C:plasma membrane"/>
    <property type="evidence" value="ECO:0007669"/>
    <property type="project" value="TreeGrafter"/>
</dbReference>
<dbReference type="EMBL" id="KV441400">
    <property type="protein sequence ID" value="OAF57426.1"/>
    <property type="molecule type" value="Genomic_DNA"/>
</dbReference>
<keyword evidence="8 9" id="KW-0472">Membrane</keyword>
<proteinExistence type="inferred from homology"/>
<accession>A0A177A5F6</accession>
<dbReference type="AlphaFoldDB" id="A0A177A5F6"/>
<dbReference type="GO" id="GO:0006879">
    <property type="term" value="P:intracellular iron ion homeostasis"/>
    <property type="evidence" value="ECO:0007669"/>
    <property type="project" value="TreeGrafter"/>
</dbReference>
<keyword evidence="6" id="KW-0560">Oxidoreductase</keyword>
<dbReference type="Gene3D" id="3.40.50.80">
    <property type="entry name" value="Nucleotide-binding domain of ferredoxin-NADP reductase (FNR) module"/>
    <property type="match status" value="1"/>
</dbReference>
<keyword evidence="5 9" id="KW-1133">Transmembrane helix</keyword>
<evidence type="ECO:0000256" key="7">
    <source>
        <dbReference type="ARBA" id="ARBA00023065"/>
    </source>
</evidence>
<feature type="domain" description="FAD-binding FR-type" evidence="10">
    <location>
        <begin position="270"/>
        <end position="398"/>
    </location>
</feature>
<dbReference type="SFLD" id="SFLDS00052">
    <property type="entry name" value="Ferric_Reductase_Domain"/>
    <property type="match status" value="1"/>
</dbReference>
<dbReference type="GO" id="GO:0006826">
    <property type="term" value="P:iron ion transport"/>
    <property type="evidence" value="ECO:0007669"/>
    <property type="project" value="TreeGrafter"/>
</dbReference>
<dbReference type="GeneID" id="36287741"/>
<evidence type="ECO:0000256" key="2">
    <source>
        <dbReference type="ARBA" id="ARBA00006278"/>
    </source>
</evidence>
<dbReference type="InterPro" id="IPR051410">
    <property type="entry name" value="Ferric/Cupric_Reductase"/>
</dbReference>
<feature type="transmembrane region" description="Helical" evidence="9">
    <location>
        <begin position="104"/>
        <end position="124"/>
    </location>
</feature>
<dbReference type="eggNOG" id="KOG0039">
    <property type="taxonomic scope" value="Eukaryota"/>
</dbReference>
<comment type="subcellular location">
    <subcellularLocation>
        <location evidence="1">Membrane</location>
        <topology evidence="1">Multi-pass membrane protein</topology>
    </subcellularLocation>
</comment>
<dbReference type="PROSITE" id="PS51384">
    <property type="entry name" value="FAD_FR"/>
    <property type="match status" value="1"/>
</dbReference>
<dbReference type="PANTHER" id="PTHR32361">
    <property type="entry name" value="FERRIC/CUPRIC REDUCTASE TRANSMEMBRANE COMPONENT"/>
    <property type="match status" value="1"/>
</dbReference>
<feature type="transmembrane region" description="Helical" evidence="9">
    <location>
        <begin position="28"/>
        <end position="51"/>
    </location>
</feature>
<dbReference type="CDD" id="cd06186">
    <property type="entry name" value="NOX_Duox_like_FAD_NADP"/>
    <property type="match status" value="1"/>
</dbReference>
<feature type="transmembrane region" description="Helical" evidence="9">
    <location>
        <begin position="136"/>
        <end position="156"/>
    </location>
</feature>
<dbReference type="InterPro" id="IPR017927">
    <property type="entry name" value="FAD-bd_FR_type"/>
</dbReference>